<gene>
    <name evidence="3" type="ORF">NSK_003169</name>
</gene>
<keyword evidence="4" id="KW-1185">Reference proteome</keyword>
<dbReference type="SUPFAM" id="SSF53474">
    <property type="entry name" value="alpha/beta-Hydrolases"/>
    <property type="match status" value="1"/>
</dbReference>
<dbReference type="Proteomes" id="UP000355283">
    <property type="component" value="Unassembled WGS sequence"/>
</dbReference>
<feature type="region of interest" description="Disordered" evidence="1">
    <location>
        <begin position="211"/>
        <end position="234"/>
    </location>
</feature>
<sequence>MLQVQRRTTRDGLAYLMKSLPSCSTSNSSEPCTILFGHANGFNKEIFLPVWEDLERRWQAHKGLRSPLILVSFDFTGHGDSRHPLGNERYDWRKGAGSDVMEMLQEMGQRGRTPCIGVGHSLGASAMTLVELAHPGIFSMGLVLIEPVLVPVGGESTMTKSLSERALRRRASWPSKEAVREYMGRRPIFKRWDSRALDAYLEGGMEERALTDASHDEDLTDCPSAREPSSDRDSVEIVLKCKPKTEAGYYTGSGASVWPQLHQLGQARPVTFIAGEKSEHMPAVLSATQAVISGADAAKTLVGMMGARAKVFVVPNASHFVLMEDVDRVAELVWGHVLQTVGREASNEVCGNKRSSL</sequence>
<evidence type="ECO:0000256" key="1">
    <source>
        <dbReference type="SAM" id="MobiDB-lite"/>
    </source>
</evidence>
<dbReference type="EMBL" id="SDOX01000011">
    <property type="protein sequence ID" value="TFJ85661.1"/>
    <property type="molecule type" value="Genomic_DNA"/>
</dbReference>
<protein>
    <recommendedName>
        <fullName evidence="2">AB hydrolase-1 domain-containing protein</fullName>
    </recommendedName>
</protein>
<dbReference type="Gene3D" id="3.40.50.1820">
    <property type="entry name" value="alpha/beta hydrolase"/>
    <property type="match status" value="1"/>
</dbReference>
<dbReference type="AlphaFoldDB" id="A0A4D9D1R0"/>
<dbReference type="OrthoDB" id="94039at2759"/>
<proteinExistence type="predicted"/>
<comment type="caution">
    <text evidence="3">The sequence shown here is derived from an EMBL/GenBank/DDBJ whole genome shotgun (WGS) entry which is preliminary data.</text>
</comment>
<evidence type="ECO:0000259" key="2">
    <source>
        <dbReference type="Pfam" id="PF12697"/>
    </source>
</evidence>
<dbReference type="Pfam" id="PF12697">
    <property type="entry name" value="Abhydrolase_6"/>
    <property type="match status" value="1"/>
</dbReference>
<dbReference type="GO" id="GO:0016020">
    <property type="term" value="C:membrane"/>
    <property type="evidence" value="ECO:0007669"/>
    <property type="project" value="TreeGrafter"/>
</dbReference>
<dbReference type="InterPro" id="IPR029058">
    <property type="entry name" value="AB_hydrolase_fold"/>
</dbReference>
<organism evidence="3 4">
    <name type="scientific">Nannochloropsis salina CCMP1776</name>
    <dbReference type="NCBI Taxonomy" id="1027361"/>
    <lineage>
        <taxon>Eukaryota</taxon>
        <taxon>Sar</taxon>
        <taxon>Stramenopiles</taxon>
        <taxon>Ochrophyta</taxon>
        <taxon>Eustigmatophyceae</taxon>
        <taxon>Eustigmatales</taxon>
        <taxon>Monodopsidaceae</taxon>
        <taxon>Microchloropsis</taxon>
        <taxon>Microchloropsis salina</taxon>
    </lineage>
</organism>
<feature type="domain" description="AB hydrolase-1" evidence="2">
    <location>
        <begin position="34"/>
        <end position="331"/>
    </location>
</feature>
<evidence type="ECO:0000313" key="4">
    <source>
        <dbReference type="Proteomes" id="UP000355283"/>
    </source>
</evidence>
<dbReference type="PANTHER" id="PTHR43798">
    <property type="entry name" value="MONOACYLGLYCEROL LIPASE"/>
    <property type="match status" value="1"/>
</dbReference>
<accession>A0A4D9D1R0</accession>
<dbReference type="InterPro" id="IPR000073">
    <property type="entry name" value="AB_hydrolase_1"/>
</dbReference>
<reference evidence="3 4" key="1">
    <citation type="submission" date="2019-01" db="EMBL/GenBank/DDBJ databases">
        <title>Nuclear Genome Assembly of the Microalgal Biofuel strain Nannochloropsis salina CCMP1776.</title>
        <authorList>
            <person name="Hovde B."/>
        </authorList>
    </citation>
    <scope>NUCLEOTIDE SEQUENCE [LARGE SCALE GENOMIC DNA]</scope>
    <source>
        <strain evidence="3 4">CCMP1776</strain>
    </source>
</reference>
<name>A0A4D9D1R0_9STRA</name>
<dbReference type="PANTHER" id="PTHR43798:SF33">
    <property type="entry name" value="HYDROLASE, PUTATIVE (AFU_ORTHOLOGUE AFUA_2G14860)-RELATED"/>
    <property type="match status" value="1"/>
</dbReference>
<dbReference type="InterPro" id="IPR050266">
    <property type="entry name" value="AB_hydrolase_sf"/>
</dbReference>
<evidence type="ECO:0000313" key="3">
    <source>
        <dbReference type="EMBL" id="TFJ85661.1"/>
    </source>
</evidence>